<evidence type="ECO:0000256" key="1">
    <source>
        <dbReference type="SAM" id="Phobius"/>
    </source>
</evidence>
<keyword evidence="1" id="KW-0812">Transmembrane</keyword>
<dbReference type="RefSeq" id="WP_092466200.1">
    <property type="nucleotide sequence ID" value="NZ_FNCZ01000001.1"/>
</dbReference>
<feature type="transmembrane region" description="Helical" evidence="1">
    <location>
        <begin position="21"/>
        <end position="42"/>
    </location>
</feature>
<keyword evidence="1" id="KW-0472">Membrane</keyword>
<dbReference type="Proteomes" id="UP000199492">
    <property type="component" value="Unassembled WGS sequence"/>
</dbReference>
<evidence type="ECO:0000313" key="2">
    <source>
        <dbReference type="EMBL" id="SDG83596.1"/>
    </source>
</evidence>
<sequence length="239" mass="28277">MIKFFRHIRKKLLSENKFSKYLIYAIGEIVLVIIGILIALAINENAKDKNNLEVRDLYIIQLEDEANRNIERLKELKDFTIEMLKEVDTLSYILYNKDYDNPKLPPKAFKLMYTEYFNPSTVTYENLKFSGDLKLFDDLSLRNSISSAYETLNEVKVSEDLDFSGFEDYYFNFLIKNVNFFEMQLTSKSYAKEIHFQNYILARRTSLNLNKEAYERSIESFTKLKSVFAELKKDKISND</sequence>
<keyword evidence="1" id="KW-1133">Transmembrane helix</keyword>
<gene>
    <name evidence="2" type="ORF">SAMN04489796_101717</name>
</gene>
<reference evidence="3" key="1">
    <citation type="submission" date="2016-10" db="EMBL/GenBank/DDBJ databases">
        <authorList>
            <person name="Varghese N."/>
            <person name="Submissions S."/>
        </authorList>
    </citation>
    <scope>NUCLEOTIDE SEQUENCE [LARGE SCALE GENOMIC DNA]</scope>
    <source>
        <strain evidence="3">DSM 15363</strain>
    </source>
</reference>
<evidence type="ECO:0000313" key="3">
    <source>
        <dbReference type="Proteomes" id="UP000199492"/>
    </source>
</evidence>
<protein>
    <submittedName>
        <fullName evidence="2">Uncharacterized protein</fullName>
    </submittedName>
</protein>
<organism evidence="2 3">
    <name type="scientific">Winogradskyella thalassocola</name>
    <dbReference type="NCBI Taxonomy" id="262004"/>
    <lineage>
        <taxon>Bacteria</taxon>
        <taxon>Pseudomonadati</taxon>
        <taxon>Bacteroidota</taxon>
        <taxon>Flavobacteriia</taxon>
        <taxon>Flavobacteriales</taxon>
        <taxon>Flavobacteriaceae</taxon>
        <taxon>Winogradskyella</taxon>
    </lineage>
</organism>
<dbReference type="AlphaFoldDB" id="A0A1G7XHJ2"/>
<keyword evidence="3" id="KW-1185">Reference proteome</keyword>
<proteinExistence type="predicted"/>
<dbReference type="STRING" id="262004.SAMN04489796_101717"/>
<name>A0A1G7XHJ2_9FLAO</name>
<dbReference type="OrthoDB" id="821805at2"/>
<dbReference type="EMBL" id="FNCZ01000001">
    <property type="protein sequence ID" value="SDG83596.1"/>
    <property type="molecule type" value="Genomic_DNA"/>
</dbReference>
<accession>A0A1G7XHJ2</accession>